<reference evidence="1" key="1">
    <citation type="submission" date="2019-08" db="EMBL/GenBank/DDBJ databases">
        <authorList>
            <person name="Kucharzyk K."/>
            <person name="Murdoch R.W."/>
            <person name="Higgins S."/>
            <person name="Loffler F."/>
        </authorList>
    </citation>
    <scope>NUCLEOTIDE SEQUENCE</scope>
</reference>
<sequence>MGHHQNPENLHAKILGKLDVLFGDVGLGAVNGDAGNLRPRFGRHVQIFDPADARDE</sequence>
<proteinExistence type="predicted"/>
<comment type="caution">
    <text evidence="1">The sequence shown here is derived from an EMBL/GenBank/DDBJ whole genome shotgun (WGS) entry which is preliminary data.</text>
</comment>
<gene>
    <name evidence="1" type="ORF">SDC9_202955</name>
</gene>
<protein>
    <submittedName>
        <fullName evidence="1">Uncharacterized protein</fullName>
    </submittedName>
</protein>
<dbReference type="EMBL" id="VSSQ01124325">
    <property type="protein sequence ID" value="MPN55274.1"/>
    <property type="molecule type" value="Genomic_DNA"/>
</dbReference>
<evidence type="ECO:0000313" key="1">
    <source>
        <dbReference type="EMBL" id="MPN55274.1"/>
    </source>
</evidence>
<organism evidence="1">
    <name type="scientific">bioreactor metagenome</name>
    <dbReference type="NCBI Taxonomy" id="1076179"/>
    <lineage>
        <taxon>unclassified sequences</taxon>
        <taxon>metagenomes</taxon>
        <taxon>ecological metagenomes</taxon>
    </lineage>
</organism>
<dbReference type="AlphaFoldDB" id="A0A645J448"/>
<accession>A0A645J448</accession>
<name>A0A645J448_9ZZZZ</name>